<keyword evidence="2" id="KW-0472">Membrane</keyword>
<dbReference type="InterPro" id="IPR016047">
    <property type="entry name" value="M23ase_b-sheet_dom"/>
</dbReference>
<dbReference type="eggNOG" id="COG0739">
    <property type="taxonomic scope" value="Bacteria"/>
</dbReference>
<evidence type="ECO:0000256" key="2">
    <source>
        <dbReference type="SAM" id="Phobius"/>
    </source>
</evidence>
<reference evidence="4 5" key="1">
    <citation type="journal article" date="2012" name="Appl. Environ. Microbiol.">
        <title>Genome Sequence of Thermotolerant Bacillus methanolicus: Features and Regulation Related to Methylotrophy and Production of L-Lysine and L-Glutamate from Methanol.</title>
        <authorList>
            <person name="Heggeset T.M."/>
            <person name="Krog A."/>
            <person name="Balzer S."/>
            <person name="Wentzel A."/>
            <person name="Ellingsen T.E."/>
            <person name="Brautaset T."/>
        </authorList>
    </citation>
    <scope>NUCLEOTIDE SEQUENCE [LARGE SCALE GENOMIC DNA]</scope>
    <source>
        <strain evidence="4 5">PB1</strain>
    </source>
</reference>
<dbReference type="RefSeq" id="WP_003351782.1">
    <property type="nucleotide sequence ID" value="NZ_AFEU01000002.1"/>
</dbReference>
<keyword evidence="2" id="KW-1133">Transmembrane helix</keyword>
<organism evidence="4 5">
    <name type="scientific">Bacillus methanolicus PB1</name>
    <dbReference type="NCBI Taxonomy" id="997296"/>
    <lineage>
        <taxon>Bacteria</taxon>
        <taxon>Bacillati</taxon>
        <taxon>Bacillota</taxon>
        <taxon>Bacilli</taxon>
        <taxon>Bacillales</taxon>
        <taxon>Bacillaceae</taxon>
        <taxon>Bacillus</taxon>
    </lineage>
</organism>
<dbReference type="STRING" id="997296.PB1_08247"/>
<gene>
    <name evidence="4" type="ORF">PB1_08247</name>
</gene>
<keyword evidence="2" id="KW-0812">Transmembrane</keyword>
<dbReference type="OrthoDB" id="2050153at2"/>
<dbReference type="Gene3D" id="2.70.70.10">
    <property type="entry name" value="Glucose Permease (Domain IIA)"/>
    <property type="match status" value="1"/>
</dbReference>
<dbReference type="GO" id="GO:0004222">
    <property type="term" value="F:metalloendopeptidase activity"/>
    <property type="evidence" value="ECO:0007669"/>
    <property type="project" value="TreeGrafter"/>
</dbReference>
<dbReference type="EMBL" id="AFEU01000002">
    <property type="protein sequence ID" value="EIJ80337.1"/>
    <property type="molecule type" value="Genomic_DNA"/>
</dbReference>
<dbReference type="Proteomes" id="UP000010523">
    <property type="component" value="Unassembled WGS sequence"/>
</dbReference>
<sequence>MREEDKKRTSQDSSLKRFFRQRWVFPAIYIASAAIILTGVLWYQNADNNANSDKFDYESTDIAGKKHNDQPAVEVNRSLENFVMPVMDPDSAVIQKQFYDFDGKKEEQEAALVFYDNEYHPNTGIDITMKNGETFDVVASLSGTVTKVEEDQLLGNVIEIEHDKGIVTQYQSVKDINVEVGDKVEQGQALAKAGQSLFNQEAGVHVHFEIRKDNVAVNPMDYFNKPLSALQEEKASESSEVTEENPADEQGAVEEEKSSDEQGATEGSGAEEDGDASNSNGTESEKDNSGQKEDSSTGNETGDEHSSDHNQGDDQSPESDSGSSDASLNSVNS</sequence>
<accession>I3E1G6</accession>
<feature type="domain" description="M23ase beta-sheet core" evidence="3">
    <location>
        <begin position="121"/>
        <end position="219"/>
    </location>
</feature>
<feature type="compositionally biased region" description="Basic and acidic residues" evidence="1">
    <location>
        <begin position="283"/>
        <end position="295"/>
    </location>
</feature>
<feature type="compositionally biased region" description="Basic and acidic residues" evidence="1">
    <location>
        <begin position="302"/>
        <end position="312"/>
    </location>
</feature>
<evidence type="ECO:0000313" key="4">
    <source>
        <dbReference type="EMBL" id="EIJ80337.1"/>
    </source>
</evidence>
<feature type="compositionally biased region" description="Low complexity" evidence="1">
    <location>
        <begin position="318"/>
        <end position="333"/>
    </location>
</feature>
<dbReference type="PATRIC" id="fig|997296.3.peg.1751"/>
<evidence type="ECO:0000256" key="1">
    <source>
        <dbReference type="SAM" id="MobiDB-lite"/>
    </source>
</evidence>
<comment type="caution">
    <text evidence="4">The sequence shown here is derived from an EMBL/GenBank/DDBJ whole genome shotgun (WGS) entry which is preliminary data.</text>
</comment>
<evidence type="ECO:0000313" key="5">
    <source>
        <dbReference type="Proteomes" id="UP000010523"/>
    </source>
</evidence>
<dbReference type="InterPro" id="IPR011055">
    <property type="entry name" value="Dup_hybrid_motif"/>
</dbReference>
<dbReference type="Pfam" id="PF01551">
    <property type="entry name" value="Peptidase_M23"/>
    <property type="match status" value="1"/>
</dbReference>
<dbReference type="CDD" id="cd12797">
    <property type="entry name" value="M23_peptidase"/>
    <property type="match status" value="1"/>
</dbReference>
<dbReference type="PANTHER" id="PTHR21666:SF291">
    <property type="entry name" value="STAGE II SPORULATION PROTEIN Q"/>
    <property type="match status" value="1"/>
</dbReference>
<feature type="compositionally biased region" description="Acidic residues" evidence="1">
    <location>
        <begin position="240"/>
        <end position="253"/>
    </location>
</feature>
<evidence type="ECO:0000259" key="3">
    <source>
        <dbReference type="Pfam" id="PF01551"/>
    </source>
</evidence>
<protein>
    <submittedName>
        <fullName evidence="4">Peptidase M23</fullName>
    </submittedName>
</protein>
<dbReference type="AlphaFoldDB" id="I3E1G6"/>
<dbReference type="PANTHER" id="PTHR21666">
    <property type="entry name" value="PEPTIDASE-RELATED"/>
    <property type="match status" value="1"/>
</dbReference>
<dbReference type="InterPro" id="IPR050570">
    <property type="entry name" value="Cell_wall_metabolism_enzyme"/>
</dbReference>
<proteinExistence type="predicted"/>
<keyword evidence="5" id="KW-1185">Reference proteome</keyword>
<feature type="transmembrane region" description="Helical" evidence="2">
    <location>
        <begin position="23"/>
        <end position="43"/>
    </location>
</feature>
<name>I3E1G6_BACMT</name>
<feature type="region of interest" description="Disordered" evidence="1">
    <location>
        <begin position="230"/>
        <end position="333"/>
    </location>
</feature>
<dbReference type="SUPFAM" id="SSF51261">
    <property type="entry name" value="Duplicated hybrid motif"/>
    <property type="match status" value="1"/>
</dbReference>